<evidence type="ECO:0000256" key="4">
    <source>
        <dbReference type="SAM" id="MobiDB-lite"/>
    </source>
</evidence>
<dbReference type="Pfam" id="PF00076">
    <property type="entry name" value="RRM_1"/>
    <property type="match status" value="1"/>
</dbReference>
<dbReference type="GO" id="GO:0005634">
    <property type="term" value="C:nucleus"/>
    <property type="evidence" value="ECO:0007669"/>
    <property type="project" value="TreeGrafter"/>
</dbReference>
<dbReference type="InterPro" id="IPR012677">
    <property type="entry name" value="Nucleotide-bd_a/b_plait_sf"/>
</dbReference>
<feature type="region of interest" description="Disordered" evidence="4">
    <location>
        <begin position="86"/>
        <end position="112"/>
    </location>
</feature>
<dbReference type="InterPro" id="IPR000504">
    <property type="entry name" value="RRM_dom"/>
</dbReference>
<name>A0A2T7NYE0_POMCA</name>
<gene>
    <name evidence="7" type="ORF">C0Q70_13866</name>
</gene>
<evidence type="ECO:0000256" key="3">
    <source>
        <dbReference type="PROSITE-ProRule" id="PRU00176"/>
    </source>
</evidence>
<evidence type="ECO:0000256" key="1">
    <source>
        <dbReference type="ARBA" id="ARBA00022884"/>
    </source>
</evidence>
<evidence type="ECO:0000313" key="7">
    <source>
        <dbReference type="EMBL" id="PVD26197.1"/>
    </source>
</evidence>
<organism evidence="7 8">
    <name type="scientific">Pomacea canaliculata</name>
    <name type="common">Golden apple snail</name>
    <dbReference type="NCBI Taxonomy" id="400727"/>
    <lineage>
        <taxon>Eukaryota</taxon>
        <taxon>Metazoa</taxon>
        <taxon>Spiralia</taxon>
        <taxon>Lophotrochozoa</taxon>
        <taxon>Mollusca</taxon>
        <taxon>Gastropoda</taxon>
        <taxon>Caenogastropoda</taxon>
        <taxon>Architaenioglossa</taxon>
        <taxon>Ampullarioidea</taxon>
        <taxon>Ampullariidae</taxon>
        <taxon>Pomacea</taxon>
    </lineage>
</organism>
<evidence type="ECO:0000256" key="2">
    <source>
        <dbReference type="PROSITE-ProRule" id="PRU00047"/>
    </source>
</evidence>
<dbReference type="InterPro" id="IPR050502">
    <property type="entry name" value="Euk_RNA-bind_prot"/>
</dbReference>
<dbReference type="InterPro" id="IPR001878">
    <property type="entry name" value="Znf_CCHC"/>
</dbReference>
<dbReference type="SMART" id="SM00360">
    <property type="entry name" value="RRM"/>
    <property type="match status" value="1"/>
</dbReference>
<dbReference type="Pfam" id="PF00098">
    <property type="entry name" value="zf-CCHC"/>
    <property type="match status" value="1"/>
</dbReference>
<dbReference type="GO" id="GO:0003729">
    <property type="term" value="F:mRNA binding"/>
    <property type="evidence" value="ECO:0007669"/>
    <property type="project" value="TreeGrafter"/>
</dbReference>
<comment type="caution">
    <text evidence="7">The sequence shown here is derived from an EMBL/GenBank/DDBJ whole genome shotgun (WGS) entry which is preliminary data.</text>
</comment>
<evidence type="ECO:0000313" key="8">
    <source>
        <dbReference type="Proteomes" id="UP000245119"/>
    </source>
</evidence>
<dbReference type="EMBL" id="PZQS01000008">
    <property type="protein sequence ID" value="PVD26197.1"/>
    <property type="molecule type" value="Genomic_DNA"/>
</dbReference>
<dbReference type="PANTHER" id="PTHR48025:SF1">
    <property type="entry name" value="RRM DOMAIN-CONTAINING PROTEIN"/>
    <property type="match status" value="1"/>
</dbReference>
<dbReference type="SUPFAM" id="SSF54928">
    <property type="entry name" value="RNA-binding domain, RBD"/>
    <property type="match status" value="1"/>
</dbReference>
<dbReference type="OrthoDB" id="79941at2759"/>
<dbReference type="AlphaFoldDB" id="A0A2T7NYE0"/>
<keyword evidence="2" id="KW-0479">Metal-binding</keyword>
<feature type="domain" description="CCHC-type" evidence="6">
    <location>
        <begin position="74"/>
        <end position="89"/>
    </location>
</feature>
<protein>
    <recommendedName>
        <fullName evidence="9">RNA-binding protein lark</fullName>
    </recommendedName>
</protein>
<evidence type="ECO:0000259" key="5">
    <source>
        <dbReference type="PROSITE" id="PS50102"/>
    </source>
</evidence>
<keyword evidence="8" id="KW-1185">Reference proteome</keyword>
<evidence type="ECO:0008006" key="9">
    <source>
        <dbReference type="Google" id="ProtNLM"/>
    </source>
</evidence>
<dbReference type="InterPro" id="IPR035979">
    <property type="entry name" value="RBD_domain_sf"/>
</dbReference>
<keyword evidence="2" id="KW-0863">Zinc-finger</keyword>
<feature type="domain" description="RRM" evidence="5">
    <location>
        <begin position="1"/>
        <end position="60"/>
    </location>
</feature>
<dbReference type="STRING" id="400727.A0A2T7NYE0"/>
<dbReference type="GO" id="GO:0008270">
    <property type="term" value="F:zinc ion binding"/>
    <property type="evidence" value="ECO:0007669"/>
    <property type="project" value="UniProtKB-KW"/>
</dbReference>
<dbReference type="PROSITE" id="PS50158">
    <property type="entry name" value="ZF_CCHC"/>
    <property type="match status" value="1"/>
</dbReference>
<dbReference type="Gene3D" id="3.30.70.330">
    <property type="match status" value="1"/>
</dbReference>
<keyword evidence="1 3" id="KW-0694">RNA-binding</keyword>
<reference evidence="7 8" key="1">
    <citation type="submission" date="2018-04" db="EMBL/GenBank/DDBJ databases">
        <title>The genome of golden apple snail Pomacea canaliculata provides insight into stress tolerance and invasive adaptation.</title>
        <authorList>
            <person name="Liu C."/>
            <person name="Liu B."/>
            <person name="Ren Y."/>
            <person name="Zhang Y."/>
            <person name="Wang H."/>
            <person name="Li S."/>
            <person name="Jiang F."/>
            <person name="Yin L."/>
            <person name="Zhang G."/>
            <person name="Qian W."/>
            <person name="Fan W."/>
        </authorList>
    </citation>
    <scope>NUCLEOTIDE SEQUENCE [LARGE SCALE GENOMIC DNA]</scope>
    <source>
        <strain evidence="7">SZHN2017</strain>
        <tissue evidence="7">Muscle</tissue>
    </source>
</reference>
<dbReference type="Gene3D" id="4.10.60.10">
    <property type="entry name" value="Zinc finger, CCHC-type"/>
    <property type="match status" value="1"/>
</dbReference>
<dbReference type="PANTHER" id="PTHR48025">
    <property type="entry name" value="OS02G0815200 PROTEIN"/>
    <property type="match status" value="1"/>
</dbReference>
<dbReference type="PROSITE" id="PS50102">
    <property type="entry name" value="RRM"/>
    <property type="match status" value="1"/>
</dbReference>
<evidence type="ECO:0000259" key="6">
    <source>
        <dbReference type="PROSITE" id="PS50158"/>
    </source>
</evidence>
<keyword evidence="2" id="KW-0862">Zinc</keyword>
<sequence>MRQEELQAKFEKFGNVVEFDIVRNYGFVHFEKSQEAQAAANALNGTEFGGNILLVEMSHSKVRQKPGMGNKGSCFRCGEEGHWSKDCPKLGPRRPRHPPGPPYRDPYEDPYARDPYADPYYRNRYMPPLPPVYGHYDPYDPYEHPRPVPPTVRDPYFRDREPLPNATSDLYPRPSADMYERPSVDPYSRPLSSAYGRAPAGDPYARSSDIYGTRPTADPYARPPPEYYSRRGTSPPPAAARESFERDPYLVGKDPYQDYYEKRRPVAANNGANSATARVPGPY</sequence>
<feature type="region of interest" description="Disordered" evidence="4">
    <location>
        <begin position="144"/>
        <end position="283"/>
    </location>
</feature>
<dbReference type="SMART" id="SM00343">
    <property type="entry name" value="ZnF_C2HC"/>
    <property type="match status" value="1"/>
</dbReference>
<proteinExistence type="predicted"/>
<dbReference type="Proteomes" id="UP000245119">
    <property type="component" value="Linkage Group LG8"/>
</dbReference>
<feature type="compositionally biased region" description="Basic and acidic residues" evidence="4">
    <location>
        <begin position="255"/>
        <end position="264"/>
    </location>
</feature>
<accession>A0A2T7NYE0</accession>